<dbReference type="GO" id="GO:0008137">
    <property type="term" value="F:NADH dehydrogenase (ubiquinone) activity"/>
    <property type="evidence" value="ECO:0007669"/>
    <property type="project" value="InterPro"/>
</dbReference>
<dbReference type="PANTHER" id="PTHR43507:SF1">
    <property type="entry name" value="NADH-UBIQUINONE OXIDOREDUCTASE CHAIN 4"/>
    <property type="match status" value="1"/>
</dbReference>
<dbReference type="InterPro" id="IPR003918">
    <property type="entry name" value="NADH_UbQ_OxRdtase"/>
</dbReference>
<dbReference type="NCBIfam" id="NF004501">
    <property type="entry name" value="PRK05846.1-5"/>
    <property type="match status" value="1"/>
</dbReference>
<feature type="transmembrane region" description="Helical" evidence="10">
    <location>
        <begin position="300"/>
        <end position="320"/>
    </location>
</feature>
<feature type="compositionally biased region" description="Low complexity" evidence="9">
    <location>
        <begin position="498"/>
        <end position="509"/>
    </location>
</feature>
<dbReference type="Pfam" id="PF00361">
    <property type="entry name" value="Proton_antipo_M"/>
    <property type="match status" value="1"/>
</dbReference>
<evidence type="ECO:0000313" key="14">
    <source>
        <dbReference type="Proteomes" id="UP000571950"/>
    </source>
</evidence>
<dbReference type="PANTHER" id="PTHR43507">
    <property type="entry name" value="NADH-UBIQUINONE OXIDOREDUCTASE CHAIN 4"/>
    <property type="match status" value="1"/>
</dbReference>
<gene>
    <name evidence="13" type="ORF">GGR43_000594</name>
</gene>
<feature type="transmembrane region" description="Helical" evidence="10">
    <location>
        <begin position="73"/>
        <end position="103"/>
    </location>
</feature>
<evidence type="ECO:0000256" key="1">
    <source>
        <dbReference type="ARBA" id="ARBA00004127"/>
    </source>
</evidence>
<evidence type="ECO:0000256" key="7">
    <source>
        <dbReference type="ARBA" id="ARBA00023136"/>
    </source>
</evidence>
<evidence type="ECO:0000256" key="8">
    <source>
        <dbReference type="RuleBase" id="RU000320"/>
    </source>
</evidence>
<feature type="transmembrane region" description="Helical" evidence="10">
    <location>
        <begin position="6"/>
        <end position="26"/>
    </location>
</feature>
<feature type="transmembrane region" description="Helical" evidence="10">
    <location>
        <begin position="33"/>
        <end position="53"/>
    </location>
</feature>
<feature type="transmembrane region" description="Helical" evidence="10">
    <location>
        <begin position="134"/>
        <end position="154"/>
    </location>
</feature>
<feature type="transmembrane region" description="Helical" evidence="10">
    <location>
        <begin position="447"/>
        <end position="465"/>
    </location>
</feature>
<feature type="domain" description="NADH:quinone oxidoreductase/Mrp antiporter transmembrane" evidence="11">
    <location>
        <begin position="130"/>
        <end position="415"/>
    </location>
</feature>
<dbReference type="GO" id="GO:0042773">
    <property type="term" value="P:ATP synthesis coupled electron transport"/>
    <property type="evidence" value="ECO:0007669"/>
    <property type="project" value="InterPro"/>
</dbReference>
<keyword evidence="3 8" id="KW-0812">Transmembrane</keyword>
<feature type="transmembrane region" description="Helical" evidence="10">
    <location>
        <begin position="166"/>
        <end position="185"/>
    </location>
</feature>
<evidence type="ECO:0000256" key="5">
    <source>
        <dbReference type="ARBA" id="ARBA00022989"/>
    </source>
</evidence>
<evidence type="ECO:0000256" key="9">
    <source>
        <dbReference type="SAM" id="MobiDB-lite"/>
    </source>
</evidence>
<evidence type="ECO:0000256" key="3">
    <source>
        <dbReference type="ARBA" id="ARBA00022692"/>
    </source>
</evidence>
<feature type="domain" description="NADH:ubiquinone oxidoreductase chain 4 N-terminal" evidence="12">
    <location>
        <begin position="71"/>
        <end position="125"/>
    </location>
</feature>
<dbReference type="EMBL" id="JACIDT010000002">
    <property type="protein sequence ID" value="MBB3924893.1"/>
    <property type="molecule type" value="Genomic_DNA"/>
</dbReference>
<name>A0A7W6BLN0_9SPHN</name>
<dbReference type="RefSeq" id="WP_188070466.1">
    <property type="nucleotide sequence ID" value="NZ_BSPS01000014.1"/>
</dbReference>
<evidence type="ECO:0000256" key="10">
    <source>
        <dbReference type="SAM" id="Phobius"/>
    </source>
</evidence>
<evidence type="ECO:0000259" key="11">
    <source>
        <dbReference type="Pfam" id="PF00361"/>
    </source>
</evidence>
<comment type="caution">
    <text evidence="13">The sequence shown here is derived from an EMBL/GenBank/DDBJ whole genome shotgun (WGS) entry which is preliminary data.</text>
</comment>
<feature type="region of interest" description="Disordered" evidence="9">
    <location>
        <begin position="491"/>
        <end position="535"/>
    </location>
</feature>
<feature type="transmembrane region" description="Helical" evidence="10">
    <location>
        <begin position="370"/>
        <end position="391"/>
    </location>
</feature>
<comment type="similarity">
    <text evidence="2">Belongs to the complex I subunit 4 family.</text>
</comment>
<dbReference type="GO" id="GO:0015990">
    <property type="term" value="P:electron transport coupled proton transport"/>
    <property type="evidence" value="ECO:0007669"/>
    <property type="project" value="TreeGrafter"/>
</dbReference>
<dbReference type="InterPro" id="IPR010227">
    <property type="entry name" value="NADH_Q_OxRdtase_chainM/4"/>
</dbReference>
<dbReference type="GO" id="GO:0003954">
    <property type="term" value="F:NADH dehydrogenase activity"/>
    <property type="evidence" value="ECO:0007669"/>
    <property type="project" value="TreeGrafter"/>
</dbReference>
<feature type="transmembrane region" description="Helical" evidence="10">
    <location>
        <begin position="326"/>
        <end position="349"/>
    </location>
</feature>
<evidence type="ECO:0000259" key="12">
    <source>
        <dbReference type="Pfam" id="PF01059"/>
    </source>
</evidence>
<organism evidence="13 14">
    <name type="scientific">Sphingobium jiangsuense</name>
    <dbReference type="NCBI Taxonomy" id="870476"/>
    <lineage>
        <taxon>Bacteria</taxon>
        <taxon>Pseudomonadati</taxon>
        <taxon>Pseudomonadota</taxon>
        <taxon>Alphaproteobacteria</taxon>
        <taxon>Sphingomonadales</taxon>
        <taxon>Sphingomonadaceae</taxon>
        <taxon>Sphingobium</taxon>
    </lineage>
</organism>
<keyword evidence="4" id="KW-1278">Translocase</keyword>
<dbReference type="PRINTS" id="PR01437">
    <property type="entry name" value="NUOXDRDTASE4"/>
</dbReference>
<keyword evidence="6" id="KW-0520">NAD</keyword>
<evidence type="ECO:0000256" key="2">
    <source>
        <dbReference type="ARBA" id="ARBA00009025"/>
    </source>
</evidence>
<feature type="transmembrane region" description="Helical" evidence="10">
    <location>
        <begin position="270"/>
        <end position="293"/>
    </location>
</feature>
<accession>A0A7W6BLN0</accession>
<dbReference type="InterPro" id="IPR000260">
    <property type="entry name" value="NADH4_N"/>
</dbReference>
<keyword evidence="5 10" id="KW-1133">Transmembrane helix</keyword>
<reference evidence="13 14" key="1">
    <citation type="submission" date="2020-08" db="EMBL/GenBank/DDBJ databases">
        <title>Genomic Encyclopedia of Type Strains, Phase IV (KMG-IV): sequencing the most valuable type-strain genomes for metagenomic binning, comparative biology and taxonomic classification.</title>
        <authorList>
            <person name="Goeker M."/>
        </authorList>
    </citation>
    <scope>NUCLEOTIDE SEQUENCE [LARGE SCALE GENOMIC DNA]</scope>
    <source>
        <strain evidence="13 14">DSM 26189</strain>
    </source>
</reference>
<dbReference type="AlphaFoldDB" id="A0A7W6BLN0"/>
<protein>
    <submittedName>
        <fullName evidence="13">NADH-quinone oxidoreductase subunit M</fullName>
    </submittedName>
</protein>
<evidence type="ECO:0000313" key="13">
    <source>
        <dbReference type="EMBL" id="MBB3924893.1"/>
    </source>
</evidence>
<dbReference type="GO" id="GO:0016020">
    <property type="term" value="C:membrane"/>
    <property type="evidence" value="ECO:0007669"/>
    <property type="project" value="UniProtKB-SubCell"/>
</dbReference>
<dbReference type="Proteomes" id="UP000571950">
    <property type="component" value="Unassembled WGS sequence"/>
</dbReference>
<proteinExistence type="inferred from homology"/>
<comment type="subcellular location">
    <subcellularLocation>
        <location evidence="1">Endomembrane system</location>
        <topology evidence="1">Multi-pass membrane protein</topology>
    </subcellularLocation>
    <subcellularLocation>
        <location evidence="8">Membrane</location>
        <topology evidence="8">Multi-pass membrane protein</topology>
    </subcellularLocation>
</comment>
<dbReference type="GO" id="GO:0012505">
    <property type="term" value="C:endomembrane system"/>
    <property type="evidence" value="ECO:0007669"/>
    <property type="project" value="UniProtKB-SubCell"/>
</dbReference>
<dbReference type="GO" id="GO:0048039">
    <property type="term" value="F:ubiquinone binding"/>
    <property type="evidence" value="ECO:0007669"/>
    <property type="project" value="TreeGrafter"/>
</dbReference>
<feature type="transmembrane region" description="Helical" evidence="10">
    <location>
        <begin position="205"/>
        <end position="223"/>
    </location>
</feature>
<dbReference type="NCBIfam" id="NF004499">
    <property type="entry name" value="PRK05846.1-3"/>
    <property type="match status" value="1"/>
</dbReference>
<evidence type="ECO:0000256" key="6">
    <source>
        <dbReference type="ARBA" id="ARBA00023027"/>
    </source>
</evidence>
<evidence type="ECO:0000256" key="4">
    <source>
        <dbReference type="ARBA" id="ARBA00022967"/>
    </source>
</evidence>
<feature type="transmembrane region" description="Helical" evidence="10">
    <location>
        <begin position="403"/>
        <end position="426"/>
    </location>
</feature>
<sequence length="535" mass="58122">MNQLGFPILSLMMALPLAGALACLWSSAATARLIALAITLADLALGIVLWLSFDQGASAPQWQFTEYAPIFGRFAWAMGIDGIALMLIALTVFLMPICILASWESVQKRVSEYMAAFLFMETLMIGVFTAQDLFLFYIFFEAGLIPMYLIIGIWGGVNRIYASYKFFLYTLLGSVLMLIAMLWMAREAGTTDIPTLMAYNFDPKVQSWLWLAFFASFAVKMPMWPVHTWLPDAHVQAPTAGSVILAGVLLKMGGYGFIRFSLPMFPDASAQFAWLVYGLSMVAVVYTSLVALVQNDMKKLIAYSSVAHMAIVTVGLFAFNQAGIEGAMMVMLGHGLVSGALFLCVGVIYDRLHTREIDRYGGLSINMPKYAVLFLLFTMASVGLPGTSNFVGEFLSLMGVYQASSWVALVSTTGIILGAAYMLYLYRRICYGDLTKDDVRAMPDLNAREIAILAPIAAAVLWMGVYPESFLAPMRADVRAVVARMEPAKHPGDAHLTAGKPAAPATHGAHGAGHGEQGAATHEPSATTEHAGEAH</sequence>
<dbReference type="Pfam" id="PF01059">
    <property type="entry name" value="Oxidored_q5_N"/>
    <property type="match status" value="1"/>
</dbReference>
<keyword evidence="7 10" id="KW-0472">Membrane</keyword>
<feature type="transmembrane region" description="Helical" evidence="10">
    <location>
        <begin position="110"/>
        <end position="128"/>
    </location>
</feature>
<dbReference type="InterPro" id="IPR001750">
    <property type="entry name" value="ND/Mrp_TM"/>
</dbReference>
<keyword evidence="14" id="KW-1185">Reference proteome</keyword>
<feature type="transmembrane region" description="Helical" evidence="10">
    <location>
        <begin position="235"/>
        <end position="258"/>
    </location>
</feature>
<dbReference type="NCBIfam" id="TIGR01972">
    <property type="entry name" value="NDH_I_M"/>
    <property type="match status" value="1"/>
</dbReference>